<evidence type="ECO:0000259" key="4">
    <source>
        <dbReference type="Pfam" id="PF23892"/>
    </source>
</evidence>
<feature type="non-terminal residue" evidence="6">
    <location>
        <position position="406"/>
    </location>
</feature>
<dbReference type="PANTHER" id="PTHR47870:SF1">
    <property type="entry name" value="CYTOCHROME C-TYPE BIOGENESIS PROTEIN CCMH"/>
    <property type="match status" value="1"/>
</dbReference>
<dbReference type="GO" id="GO:0016829">
    <property type="term" value="F:lyase activity"/>
    <property type="evidence" value="ECO:0007669"/>
    <property type="project" value="UniProtKB-KW"/>
</dbReference>
<dbReference type="InterPro" id="IPR051263">
    <property type="entry name" value="C-type_cytochrome_biogenesis"/>
</dbReference>
<accession>A0A3B1A9F8</accession>
<organism evidence="6">
    <name type="scientific">hydrothermal vent metagenome</name>
    <dbReference type="NCBI Taxonomy" id="652676"/>
    <lineage>
        <taxon>unclassified sequences</taxon>
        <taxon>metagenomes</taxon>
        <taxon>ecological metagenomes</taxon>
    </lineage>
</organism>
<dbReference type="AlphaFoldDB" id="A0A3B1A9F8"/>
<keyword evidence="2" id="KW-0677">Repeat</keyword>
<evidence type="ECO:0000313" key="6">
    <source>
        <dbReference type="EMBL" id="VAW89466.1"/>
    </source>
</evidence>
<dbReference type="Gene3D" id="1.25.40.10">
    <property type="entry name" value="Tetratricopeptide repeat domain"/>
    <property type="match status" value="1"/>
</dbReference>
<protein>
    <submittedName>
        <fullName evidence="6">Cytochrome c heme lyase subunit CcmH</fullName>
    </submittedName>
</protein>
<evidence type="ECO:0000256" key="1">
    <source>
        <dbReference type="ARBA" id="ARBA00004196"/>
    </source>
</evidence>
<feature type="domain" description="Cytochrome c-type biogenesis protein H Ig-like" evidence="4">
    <location>
        <begin position="309"/>
        <end position="404"/>
    </location>
</feature>
<gene>
    <name evidence="6" type="ORF">MNBD_GAMMA18-1471</name>
</gene>
<dbReference type="PANTHER" id="PTHR47870">
    <property type="entry name" value="CYTOCHROME C-TYPE BIOGENESIS PROTEIN CCMH"/>
    <property type="match status" value="1"/>
</dbReference>
<name>A0A3B1A9F8_9ZZZZ</name>
<dbReference type="InterPro" id="IPR056413">
    <property type="entry name" value="TPR_CcmH_CycH"/>
</dbReference>
<dbReference type="InterPro" id="IPR011990">
    <property type="entry name" value="TPR-like_helical_dom_sf"/>
</dbReference>
<keyword evidence="3" id="KW-0201">Cytochrome c-type biogenesis</keyword>
<feature type="domain" description="Cytochrome c-type biogenesis protein H TPR" evidence="5">
    <location>
        <begin position="142"/>
        <end position="274"/>
    </location>
</feature>
<dbReference type="InterPro" id="IPR017560">
    <property type="entry name" value="Cyt_c_biogenesis_CcmI"/>
</dbReference>
<dbReference type="SUPFAM" id="SSF48452">
    <property type="entry name" value="TPR-like"/>
    <property type="match status" value="1"/>
</dbReference>
<dbReference type="NCBIfam" id="TIGR03142">
    <property type="entry name" value="cytochro_ccmI"/>
    <property type="match status" value="1"/>
</dbReference>
<dbReference type="EMBL" id="UOFP01000271">
    <property type="protein sequence ID" value="VAW89466.1"/>
    <property type="molecule type" value="Genomic_DNA"/>
</dbReference>
<evidence type="ECO:0000259" key="5">
    <source>
        <dbReference type="Pfam" id="PF23914"/>
    </source>
</evidence>
<evidence type="ECO:0000256" key="3">
    <source>
        <dbReference type="ARBA" id="ARBA00022748"/>
    </source>
</evidence>
<comment type="subcellular location">
    <subcellularLocation>
        <location evidence="1">Cell envelope</location>
    </subcellularLocation>
</comment>
<dbReference type="GO" id="GO:0030313">
    <property type="term" value="C:cell envelope"/>
    <property type="evidence" value="ECO:0007669"/>
    <property type="project" value="UniProtKB-SubCell"/>
</dbReference>
<proteinExistence type="predicted"/>
<evidence type="ECO:0000256" key="2">
    <source>
        <dbReference type="ARBA" id="ARBA00022737"/>
    </source>
</evidence>
<dbReference type="Pfam" id="PF23892">
    <property type="entry name" value="Ig_CycH"/>
    <property type="match status" value="1"/>
</dbReference>
<sequence length="406" mass="44354">MMFFWVIVVLLIVAALLFIIPPLFQGEDESITTDRVKRDDLSIAVFKDQVAELERDLNSGTLSQEQFELAKQDIERELLESTQAEQAMQSGGDEIVSAMAAKASAWVIIIALPILTIAFYKSFGGGPEAFDPSLIQQQVSAEGHQGSDVEEMIVTLTQRLEANPDDAEGWAMLGRSYYFVQQYDTSAKAYENAIAKLSGESADLYADYADAQALANNRSLQGKPMDAVVRAIQIDPNHTKSLWLAGTGAYQAKDWQKTKQYWEHLLTLMPQGSENAQMIEANLSEVYQFMGQAAPQQSVTNTASVATVNGTVELDPAISADVSPDDVVFIFARAANGPRMPLAILRKQVRDLPMSFTLDDSMAMTPEMKMSNFSELVIGARVSKSGTAISQAGDIEGLSGTIRLSD</sequence>
<reference evidence="6" key="1">
    <citation type="submission" date="2018-06" db="EMBL/GenBank/DDBJ databases">
        <authorList>
            <person name="Zhirakovskaya E."/>
        </authorList>
    </citation>
    <scope>NUCLEOTIDE SEQUENCE</scope>
</reference>
<dbReference type="GO" id="GO:0017004">
    <property type="term" value="P:cytochrome complex assembly"/>
    <property type="evidence" value="ECO:0007669"/>
    <property type="project" value="UniProtKB-KW"/>
</dbReference>
<dbReference type="Pfam" id="PF23914">
    <property type="entry name" value="TPR_CcmH_CycH"/>
    <property type="match status" value="1"/>
</dbReference>
<keyword evidence="6" id="KW-0456">Lyase</keyword>
<dbReference type="InterPro" id="IPR056412">
    <property type="entry name" value="Ig_CycH"/>
</dbReference>